<sequence>MNILAWLYSISGNGNPPVTPLCSWEYGEPLSEFIIVGQFYEMREEGWNLKCDWIEEWTTDAMERELLFQMVNCLIPDSYTSVIPQAQKPLDLHQRPIQITNPWSTGAKQEFVTETSDAEYPSNPKHFSVALFHFGPRNLSSDSSLVLGIWRTTVRIYWSWTVLRDEGRGVDL</sequence>
<gene>
    <name evidence="1" type="ORF">CDAR_445781</name>
</gene>
<organism evidence="1 2">
    <name type="scientific">Caerostris darwini</name>
    <dbReference type="NCBI Taxonomy" id="1538125"/>
    <lineage>
        <taxon>Eukaryota</taxon>
        <taxon>Metazoa</taxon>
        <taxon>Ecdysozoa</taxon>
        <taxon>Arthropoda</taxon>
        <taxon>Chelicerata</taxon>
        <taxon>Arachnida</taxon>
        <taxon>Araneae</taxon>
        <taxon>Araneomorphae</taxon>
        <taxon>Entelegynae</taxon>
        <taxon>Araneoidea</taxon>
        <taxon>Araneidae</taxon>
        <taxon>Caerostris</taxon>
    </lineage>
</organism>
<protein>
    <submittedName>
        <fullName evidence="1">Uncharacterized protein</fullName>
    </submittedName>
</protein>
<accession>A0AAV4WLV5</accession>
<dbReference type="EMBL" id="BPLQ01014800">
    <property type="protein sequence ID" value="GIY83303.1"/>
    <property type="molecule type" value="Genomic_DNA"/>
</dbReference>
<evidence type="ECO:0000313" key="1">
    <source>
        <dbReference type="EMBL" id="GIY83303.1"/>
    </source>
</evidence>
<dbReference type="Proteomes" id="UP001054837">
    <property type="component" value="Unassembled WGS sequence"/>
</dbReference>
<keyword evidence="2" id="KW-1185">Reference proteome</keyword>
<reference evidence="1 2" key="1">
    <citation type="submission" date="2021-06" db="EMBL/GenBank/DDBJ databases">
        <title>Caerostris darwini draft genome.</title>
        <authorList>
            <person name="Kono N."/>
            <person name="Arakawa K."/>
        </authorList>
    </citation>
    <scope>NUCLEOTIDE SEQUENCE [LARGE SCALE GENOMIC DNA]</scope>
</reference>
<dbReference type="AlphaFoldDB" id="A0AAV4WLV5"/>
<name>A0AAV4WLV5_9ARAC</name>
<proteinExistence type="predicted"/>
<evidence type="ECO:0000313" key="2">
    <source>
        <dbReference type="Proteomes" id="UP001054837"/>
    </source>
</evidence>
<comment type="caution">
    <text evidence="1">The sequence shown here is derived from an EMBL/GenBank/DDBJ whole genome shotgun (WGS) entry which is preliminary data.</text>
</comment>